<feature type="region of interest" description="Disordered" evidence="1">
    <location>
        <begin position="752"/>
        <end position="808"/>
    </location>
</feature>
<feature type="compositionally biased region" description="Polar residues" evidence="1">
    <location>
        <begin position="753"/>
        <end position="774"/>
    </location>
</feature>
<dbReference type="InterPro" id="IPR013328">
    <property type="entry name" value="6PGD_dom2"/>
</dbReference>
<feature type="compositionally biased region" description="Low complexity" evidence="1">
    <location>
        <begin position="585"/>
        <end position="599"/>
    </location>
</feature>
<evidence type="ECO:0000313" key="3">
    <source>
        <dbReference type="Proteomes" id="UP000750334"/>
    </source>
</evidence>
<feature type="compositionally biased region" description="Basic residues" evidence="1">
    <location>
        <begin position="793"/>
        <end position="808"/>
    </location>
</feature>
<dbReference type="PANTHER" id="PTHR21708:SF25">
    <property type="entry name" value="PROTEIN PAM1-RELATED"/>
    <property type="match status" value="1"/>
</dbReference>
<feature type="region of interest" description="Disordered" evidence="1">
    <location>
        <begin position="470"/>
        <end position="496"/>
    </location>
</feature>
<feature type="region of interest" description="Disordered" evidence="1">
    <location>
        <begin position="394"/>
        <end position="418"/>
    </location>
</feature>
<name>A0A9P7B557_MAUEX</name>
<organism evidence="2 3">
    <name type="scientific">Maudiozyma exigua</name>
    <name type="common">Yeast</name>
    <name type="synonym">Kazachstania exigua</name>
    <dbReference type="NCBI Taxonomy" id="34358"/>
    <lineage>
        <taxon>Eukaryota</taxon>
        <taxon>Fungi</taxon>
        <taxon>Dikarya</taxon>
        <taxon>Ascomycota</taxon>
        <taxon>Saccharomycotina</taxon>
        <taxon>Saccharomycetes</taxon>
        <taxon>Saccharomycetales</taxon>
        <taxon>Saccharomycetaceae</taxon>
        <taxon>Maudiozyma</taxon>
    </lineage>
</organism>
<feature type="compositionally biased region" description="Polar residues" evidence="1">
    <location>
        <begin position="681"/>
        <end position="696"/>
    </location>
</feature>
<feature type="compositionally biased region" description="Low complexity" evidence="1">
    <location>
        <begin position="697"/>
        <end position="728"/>
    </location>
</feature>
<dbReference type="EMBL" id="PUHR01000207">
    <property type="protein sequence ID" value="KAG0658653.1"/>
    <property type="molecule type" value="Genomic_DNA"/>
</dbReference>
<gene>
    <name evidence="2" type="ORF">C6P45_002095</name>
</gene>
<reference evidence="2 3" key="1">
    <citation type="submission" date="2020-11" db="EMBL/GenBank/DDBJ databases">
        <title>Kefir isolates.</title>
        <authorList>
            <person name="Marcisauskas S."/>
            <person name="Kim Y."/>
            <person name="Blasche S."/>
        </authorList>
    </citation>
    <scope>NUCLEOTIDE SEQUENCE [LARGE SCALE GENOMIC DNA]</scope>
    <source>
        <strain evidence="2 3">OG2</strain>
    </source>
</reference>
<dbReference type="InterPro" id="IPR051402">
    <property type="entry name" value="KPR-Related"/>
</dbReference>
<keyword evidence="3" id="KW-1185">Reference proteome</keyword>
<accession>A0A9P7B557</accession>
<feature type="compositionally biased region" description="Low complexity" evidence="1">
    <location>
        <begin position="775"/>
        <end position="786"/>
    </location>
</feature>
<dbReference type="GO" id="GO:0005737">
    <property type="term" value="C:cytoplasm"/>
    <property type="evidence" value="ECO:0007669"/>
    <property type="project" value="TreeGrafter"/>
</dbReference>
<dbReference type="OrthoDB" id="5302359at2759"/>
<feature type="compositionally biased region" description="Polar residues" evidence="1">
    <location>
        <begin position="614"/>
        <end position="652"/>
    </location>
</feature>
<dbReference type="Proteomes" id="UP000750334">
    <property type="component" value="Unassembled WGS sequence"/>
</dbReference>
<feature type="region of interest" description="Disordered" evidence="1">
    <location>
        <begin position="523"/>
        <end position="553"/>
    </location>
</feature>
<feature type="region of interest" description="Disordered" evidence="1">
    <location>
        <begin position="585"/>
        <end position="652"/>
    </location>
</feature>
<dbReference type="AlphaFoldDB" id="A0A9P7B557"/>
<evidence type="ECO:0000256" key="1">
    <source>
        <dbReference type="SAM" id="MobiDB-lite"/>
    </source>
</evidence>
<dbReference type="PANTHER" id="PTHR21708">
    <property type="entry name" value="PROBABLE 2-DEHYDROPANTOATE 2-REDUCTASE"/>
    <property type="match status" value="1"/>
</dbReference>
<protein>
    <recommendedName>
        <fullName evidence="4">Ketopantoate reductase C-terminal domain-containing protein</fullName>
    </recommendedName>
</protein>
<dbReference type="Gene3D" id="1.10.1040.10">
    <property type="entry name" value="N-(1-d-carboxylethyl)-l-norvaline Dehydrogenase, domain 2"/>
    <property type="match status" value="1"/>
</dbReference>
<feature type="compositionally biased region" description="Low complexity" evidence="1">
    <location>
        <begin position="398"/>
        <end position="418"/>
    </location>
</feature>
<sequence>MSSLKVLTLGNNPNILLYTSRFQLANSVDLYHISNSTTNIFEIETHTYGTERLVLQNHYKSIADLTETNNEKLIFDVVILGASSLQELSSISNDLTDYINSSTKIFIESTGFVQLESFVKMSMNVSQLNIFSIVTDFDIREISNNKFKQFRTSDLDNTNNTIYLGDSSVKGSEYSTSMLNLLKTFERLFQKLFPRDKIDLCNGNPSRFLTTQWNIAIPIICFDPLLILLEETEPQHLKDQILAKPLISGLVSEVIKITKSMNLNVTWDNEKDLLKHWGESYSIHNSMPSLLYHFIHKTAPLNFDITLLQIILLADDFNLKTPYLEFLYSIMIQIQKLNDNRSKWFIRSESANKSSNELDQLTEQNNLNLSKIESLNGSLRDKDDKIQTLENSEKLQKSSLENSQQPSSNPSLQNNQLQNVKQQEYKNSGTPIMHDLQDFAGYGVNYGDSPATQRNQSPSIQSVSNYVESNNNLSNTVNQHSESRSTNGSDTSLKERELELRKKELELQERELDMQRKAMQLQMQRMPNSQPQQQQQMNGGSRQPSYANIQQQQQMNMPQQQGMQMVTVVQAEYPIASNMGYNNNSNNNNYPQQMNSNQQFQPHGFKTTSRKNRNSNMPMLGSASSAPGTAGNFGTYNRPQHGSASQPNLNQSRIGSMTSQNVLAAGQLRNRPGQNAGPYANHQQQPRNNGPMSVMNSTSSASLQQQRQASGMSMSNNNINDPNTTSNTVIHNVQPAANTNNVAGVKQTYAPVSLSSPSVTNPPKMSISESGTMQSPVIPSSPDVSSTASHDEKKKKKKFGFFKKKSKK</sequence>
<evidence type="ECO:0000313" key="2">
    <source>
        <dbReference type="EMBL" id="KAG0658653.1"/>
    </source>
</evidence>
<proteinExistence type="predicted"/>
<evidence type="ECO:0008006" key="4">
    <source>
        <dbReference type="Google" id="ProtNLM"/>
    </source>
</evidence>
<feature type="compositionally biased region" description="Polar residues" evidence="1">
    <location>
        <begin position="470"/>
        <end position="491"/>
    </location>
</feature>
<comment type="caution">
    <text evidence="2">The sequence shown here is derived from an EMBL/GenBank/DDBJ whole genome shotgun (WGS) entry which is preliminary data.</text>
</comment>
<feature type="region of interest" description="Disordered" evidence="1">
    <location>
        <begin position="669"/>
        <end position="729"/>
    </location>
</feature>